<keyword evidence="6" id="KW-0156">Chromatin regulator</keyword>
<feature type="compositionally biased region" description="Basic residues" evidence="15">
    <location>
        <begin position="366"/>
        <end position="383"/>
    </location>
</feature>
<feature type="compositionally biased region" description="Low complexity" evidence="15">
    <location>
        <begin position="1026"/>
        <end position="1036"/>
    </location>
</feature>
<dbReference type="SMART" id="SM00558">
    <property type="entry name" value="JmjC"/>
    <property type="match status" value="1"/>
</dbReference>
<feature type="compositionally biased region" description="Polar residues" evidence="15">
    <location>
        <begin position="460"/>
        <end position="472"/>
    </location>
</feature>
<evidence type="ECO:0000256" key="1">
    <source>
        <dbReference type="ARBA" id="ARBA00001954"/>
    </source>
</evidence>
<keyword evidence="5" id="KW-0479">Metal-binding</keyword>
<feature type="domain" description="JmjC" evidence="16">
    <location>
        <begin position="679"/>
        <end position="837"/>
    </location>
</feature>
<dbReference type="PANTHER" id="PTHR23123">
    <property type="entry name" value="PHD/F-BOX CONTAINING PROTEIN"/>
    <property type="match status" value="1"/>
</dbReference>
<name>A0ABR0KTN1_9PEZI</name>
<evidence type="ECO:0000313" key="17">
    <source>
        <dbReference type="EMBL" id="KAK5129376.1"/>
    </source>
</evidence>
<feature type="region of interest" description="Disordered" evidence="15">
    <location>
        <begin position="104"/>
        <end position="128"/>
    </location>
</feature>
<sequence length="1055" mass="117560">MNRSSFKRDLPLPLPRFTALSSVKEYEEPLTPPLLRAAKTCSFFEDVNAAQHSERPHPGINSEGNGAIAEAETDRAIVTNDRVFNGTLDHNASPSTINALAAVAPATSPPSSDPLPQDSRHNSSASISQWHSSGFRASLVQAAGFGYDTGGRSPKRARSEVLPSPQSGQHEQRFASIQVAVDHWPHIADERDKCNQEAPSHDSTFGTQVSNDAFLPAQKSDAELLLGFALASHTSPPAYTRRVSVFTPIPAGSSLGRVHLERDHSIMAQSGGSSLFNAQDTLSGTIPSYVEPIARIEKVESFENGIHSGHNMERGLPVNNQVSTAAPTQTQTPPDLDSIAPVTMVDKDESTVPPKKTRVYNGWPKGKPRGVQKRALTKRKTIKNKTVASSNGPDAVSIPPDTFAQLPSPKDSNERGSSEGRIPSGSEASEASTRPPVPRQDHILRSRRYSVEELPPRNRPVQSTNASRSSSVPLSNLMTIRGTVCAGFVRKSARAHTSVDYAGLNEGVLRTSEENPEHHYIAHFKEGKHQFQPETFPRMRPELLTAEYLERCGGMTEPIVIPAEFNPRPRVPGSRSDVPLVGNTNGIPEFEDGVDEEWLTKEFEYESVPDDGQDKLDMVIPQGLTVRTACELYGLEEKVEVINVKSQEGEDKRWNLKQWADYYETQGEKPVRNVISLEVSTSKLGRLIRRPKVVRDLDLQDSVWPEEETLRGIFPKVQFYCLMSVADCYTDFHIDFGGSSVYYHILKGKKTFFFIPPKPKHLKKYEQWCLSPAQNWTFLPDQTRECYRVDLSEGDTMLIPSGWIHAVWTPENSLVIGGNFLTRMHYQTQFRVADIEKTTKVGRKFRYPHFQKVMWYTVVRYLEQDPLPPPVAQGFYEGRQYYRAKPIYLEFDGHDPDSDSDPGMHNARYYSQAELEGLPGLTDYIFRTVMISLGKVDGITMDTRNAVSRSIPKGHGDPLEIAKTFAMWAAWKRGNEGIPQWAHPEAVISEADEEGHEKKLSARQLKDLERRNARTSWSHAPDRQSARQASKAASHAESAVLANGQHHSTPKTSVL</sequence>
<comment type="catalytic activity">
    <reaction evidence="14">
        <text>N(6),N(6)-dimethyl-L-lysyl(36)-[histone H3] + 2 2-oxoglutarate + 2 O2 = L-lysyl(36)-[histone H3] + 2 formaldehyde + 2 succinate + 2 CO2</text>
        <dbReference type="Rhea" id="RHEA:42032"/>
        <dbReference type="Rhea" id="RHEA-COMP:9785"/>
        <dbReference type="Rhea" id="RHEA-COMP:9787"/>
        <dbReference type="ChEBI" id="CHEBI:15379"/>
        <dbReference type="ChEBI" id="CHEBI:16526"/>
        <dbReference type="ChEBI" id="CHEBI:16810"/>
        <dbReference type="ChEBI" id="CHEBI:16842"/>
        <dbReference type="ChEBI" id="CHEBI:29969"/>
        <dbReference type="ChEBI" id="CHEBI:30031"/>
        <dbReference type="ChEBI" id="CHEBI:61976"/>
        <dbReference type="EC" id="1.14.11.27"/>
    </reaction>
</comment>
<keyword evidence="9" id="KW-0408">Iron</keyword>
<evidence type="ECO:0000256" key="15">
    <source>
        <dbReference type="SAM" id="MobiDB-lite"/>
    </source>
</evidence>
<dbReference type="InterPro" id="IPR003347">
    <property type="entry name" value="JmjC_dom"/>
</dbReference>
<evidence type="ECO:0000256" key="13">
    <source>
        <dbReference type="ARBA" id="ARBA00031083"/>
    </source>
</evidence>
<evidence type="ECO:0000256" key="14">
    <source>
        <dbReference type="ARBA" id="ARBA00047915"/>
    </source>
</evidence>
<dbReference type="Pfam" id="PF17811">
    <property type="entry name" value="JHD"/>
    <property type="match status" value="1"/>
</dbReference>
<evidence type="ECO:0000256" key="7">
    <source>
        <dbReference type="ARBA" id="ARBA00022964"/>
    </source>
</evidence>
<dbReference type="GO" id="GO:0140680">
    <property type="term" value="F:histone H3K36me/H3K36me2 demethylase activity"/>
    <property type="evidence" value="ECO:0007669"/>
    <property type="project" value="UniProtKB-EC"/>
</dbReference>
<feature type="compositionally biased region" description="Polar residues" evidence="15">
    <location>
        <begin position="1045"/>
        <end position="1055"/>
    </location>
</feature>
<keyword evidence="11" id="KW-0804">Transcription</keyword>
<evidence type="ECO:0000256" key="4">
    <source>
        <dbReference type="ARBA" id="ARBA00013246"/>
    </source>
</evidence>
<dbReference type="InterPro" id="IPR041070">
    <property type="entry name" value="JHD"/>
</dbReference>
<accession>A0ABR0KTN1</accession>
<keyword evidence="8 17" id="KW-0560">Oxidoreductase</keyword>
<protein>
    <recommendedName>
        <fullName evidence="4">[histone H3]-dimethyl-L-lysine(36) demethylase</fullName>
        <ecNumber evidence="4">1.14.11.27</ecNumber>
    </recommendedName>
    <alternativeName>
        <fullName evidence="13">[Histone-H3]-lysine-36 demethylase 1</fullName>
    </alternativeName>
</protein>
<keyword evidence="12" id="KW-0539">Nucleus</keyword>
<keyword evidence="18" id="KW-1185">Reference proteome</keyword>
<evidence type="ECO:0000256" key="9">
    <source>
        <dbReference type="ARBA" id="ARBA00023004"/>
    </source>
</evidence>
<comment type="subcellular location">
    <subcellularLocation>
        <location evidence="2">Nucleus</location>
    </subcellularLocation>
</comment>
<dbReference type="Pfam" id="PF02373">
    <property type="entry name" value="JmjC"/>
    <property type="match status" value="1"/>
</dbReference>
<feature type="compositionally biased region" description="Basic and acidic residues" evidence="15">
    <location>
        <begin position="439"/>
        <end position="456"/>
    </location>
</feature>
<evidence type="ECO:0000256" key="10">
    <source>
        <dbReference type="ARBA" id="ARBA00023015"/>
    </source>
</evidence>
<dbReference type="EMBL" id="JAVRRA010024778">
    <property type="protein sequence ID" value="KAK5129376.1"/>
    <property type="molecule type" value="Genomic_DNA"/>
</dbReference>
<gene>
    <name evidence="17" type="primary">JHD1</name>
    <name evidence="17" type="ORF">LTR16_002206</name>
</gene>
<evidence type="ECO:0000256" key="6">
    <source>
        <dbReference type="ARBA" id="ARBA00022853"/>
    </source>
</evidence>
<reference evidence="17 18" key="1">
    <citation type="submission" date="2023-08" db="EMBL/GenBank/DDBJ databases">
        <title>Black Yeasts Isolated from many extreme environments.</title>
        <authorList>
            <person name="Coleine C."/>
            <person name="Stajich J.E."/>
            <person name="Selbmann L."/>
        </authorList>
    </citation>
    <scope>NUCLEOTIDE SEQUENCE [LARGE SCALE GENOMIC DNA]</scope>
    <source>
        <strain evidence="17 18">CCFEE 536</strain>
    </source>
</reference>
<feature type="region of interest" description="Disordered" evidence="15">
    <location>
        <begin position="1010"/>
        <end position="1055"/>
    </location>
</feature>
<keyword evidence="7" id="KW-0223">Dioxygenase</keyword>
<evidence type="ECO:0000256" key="5">
    <source>
        <dbReference type="ARBA" id="ARBA00022723"/>
    </source>
</evidence>
<dbReference type="InterPro" id="IPR050690">
    <property type="entry name" value="JHDM1_Histone_Demethylase"/>
</dbReference>
<evidence type="ECO:0000256" key="8">
    <source>
        <dbReference type="ARBA" id="ARBA00023002"/>
    </source>
</evidence>
<organism evidence="17 18">
    <name type="scientific">Cryomyces antarcticus</name>
    <dbReference type="NCBI Taxonomy" id="329879"/>
    <lineage>
        <taxon>Eukaryota</taxon>
        <taxon>Fungi</taxon>
        <taxon>Dikarya</taxon>
        <taxon>Ascomycota</taxon>
        <taxon>Pezizomycotina</taxon>
        <taxon>Dothideomycetes</taxon>
        <taxon>Dothideomycetes incertae sedis</taxon>
        <taxon>Cryomyces</taxon>
    </lineage>
</organism>
<comment type="cofactor">
    <cofactor evidence="1">
        <name>Fe(2+)</name>
        <dbReference type="ChEBI" id="CHEBI:29033"/>
    </cofactor>
</comment>
<comment type="caution">
    <text evidence="17">The sequence shown here is derived from an EMBL/GenBank/DDBJ whole genome shotgun (WGS) entry which is preliminary data.</text>
</comment>
<feature type="region of interest" description="Disordered" evidence="15">
    <location>
        <begin position="146"/>
        <end position="171"/>
    </location>
</feature>
<evidence type="ECO:0000313" key="18">
    <source>
        <dbReference type="Proteomes" id="UP001357485"/>
    </source>
</evidence>
<evidence type="ECO:0000259" key="16">
    <source>
        <dbReference type="PROSITE" id="PS51184"/>
    </source>
</evidence>
<evidence type="ECO:0000256" key="11">
    <source>
        <dbReference type="ARBA" id="ARBA00023163"/>
    </source>
</evidence>
<dbReference type="Gene3D" id="2.60.120.650">
    <property type="entry name" value="Cupin"/>
    <property type="match status" value="1"/>
</dbReference>
<evidence type="ECO:0000256" key="2">
    <source>
        <dbReference type="ARBA" id="ARBA00004123"/>
    </source>
</evidence>
<comment type="similarity">
    <text evidence="3">Belongs to the JHDM1 histone demethylase family.</text>
</comment>
<feature type="region of interest" description="Disordered" evidence="15">
    <location>
        <begin position="344"/>
        <end position="472"/>
    </location>
</feature>
<evidence type="ECO:0000256" key="12">
    <source>
        <dbReference type="ARBA" id="ARBA00023242"/>
    </source>
</evidence>
<dbReference type="Proteomes" id="UP001357485">
    <property type="component" value="Unassembled WGS sequence"/>
</dbReference>
<evidence type="ECO:0000256" key="3">
    <source>
        <dbReference type="ARBA" id="ARBA00008037"/>
    </source>
</evidence>
<keyword evidence="10" id="KW-0805">Transcription regulation</keyword>
<dbReference type="EC" id="1.14.11.27" evidence="4"/>
<feature type="non-terminal residue" evidence="17">
    <location>
        <position position="1055"/>
    </location>
</feature>
<dbReference type="PROSITE" id="PS51184">
    <property type="entry name" value="JMJC"/>
    <property type="match status" value="1"/>
</dbReference>
<dbReference type="SUPFAM" id="SSF51197">
    <property type="entry name" value="Clavaminate synthase-like"/>
    <property type="match status" value="1"/>
</dbReference>
<proteinExistence type="inferred from homology"/>